<dbReference type="Pfam" id="PF08544">
    <property type="entry name" value="GHMP_kinases_C"/>
    <property type="match status" value="1"/>
</dbReference>
<feature type="domain" description="GHMP kinase C-terminal" evidence="11">
    <location>
        <begin position="197"/>
        <end position="253"/>
    </location>
</feature>
<dbReference type="PANTHER" id="PTHR43527">
    <property type="entry name" value="4-DIPHOSPHOCYTIDYL-2-C-METHYL-D-ERYTHRITOL KINASE, CHLOROPLASTIC"/>
    <property type="match status" value="1"/>
</dbReference>
<keyword evidence="6 9" id="KW-0418">Kinase</keyword>
<protein>
    <recommendedName>
        <fullName evidence="3 9">4-diphosphocytidyl-2-C-methyl-D-erythritol kinase</fullName>
        <shortName evidence="9">CMK</shortName>
        <ecNumber evidence="2 9">2.7.1.148</ecNumber>
    </recommendedName>
    <alternativeName>
        <fullName evidence="8 9">4-(cytidine-5'-diphospho)-2-C-methyl-D-erythritol kinase</fullName>
    </alternativeName>
</protein>
<dbReference type="HAMAP" id="MF_00061">
    <property type="entry name" value="IspE"/>
    <property type="match status" value="1"/>
</dbReference>
<dbReference type="UniPathway" id="UPA00056">
    <property type="reaction ID" value="UER00094"/>
</dbReference>
<gene>
    <name evidence="9" type="primary">ispE</name>
    <name evidence="12" type="ORF">E0486_06390</name>
</gene>
<evidence type="ECO:0000256" key="3">
    <source>
        <dbReference type="ARBA" id="ARBA00017473"/>
    </source>
</evidence>
<evidence type="ECO:0000313" key="12">
    <source>
        <dbReference type="EMBL" id="TCZ73297.1"/>
    </source>
</evidence>
<name>A0A4R4E306_9BACT</name>
<keyword evidence="5 9" id="KW-0547">Nucleotide-binding</keyword>
<evidence type="ECO:0000256" key="4">
    <source>
        <dbReference type="ARBA" id="ARBA00022679"/>
    </source>
</evidence>
<dbReference type="PANTHER" id="PTHR43527:SF2">
    <property type="entry name" value="4-DIPHOSPHOCYTIDYL-2-C-METHYL-D-ERYTHRITOL KINASE, CHLOROPLASTIC"/>
    <property type="match status" value="1"/>
</dbReference>
<evidence type="ECO:0000256" key="7">
    <source>
        <dbReference type="ARBA" id="ARBA00022840"/>
    </source>
</evidence>
<feature type="domain" description="GHMP kinase N-terminal" evidence="10">
    <location>
        <begin position="66"/>
        <end position="142"/>
    </location>
</feature>
<dbReference type="Gene3D" id="3.30.70.890">
    <property type="entry name" value="GHMP kinase, C-terminal domain"/>
    <property type="match status" value="1"/>
</dbReference>
<dbReference type="Proteomes" id="UP000295164">
    <property type="component" value="Unassembled WGS sequence"/>
</dbReference>
<feature type="active site" evidence="9">
    <location>
        <position position="8"/>
    </location>
</feature>
<comment type="catalytic activity">
    <reaction evidence="9">
        <text>4-CDP-2-C-methyl-D-erythritol + ATP = 4-CDP-2-C-methyl-D-erythritol 2-phosphate + ADP + H(+)</text>
        <dbReference type="Rhea" id="RHEA:18437"/>
        <dbReference type="ChEBI" id="CHEBI:15378"/>
        <dbReference type="ChEBI" id="CHEBI:30616"/>
        <dbReference type="ChEBI" id="CHEBI:57823"/>
        <dbReference type="ChEBI" id="CHEBI:57919"/>
        <dbReference type="ChEBI" id="CHEBI:456216"/>
        <dbReference type="EC" id="2.7.1.148"/>
    </reaction>
</comment>
<proteinExistence type="inferred from homology"/>
<dbReference type="RefSeq" id="WP_131851316.1">
    <property type="nucleotide sequence ID" value="NZ_SKFH01000007.1"/>
</dbReference>
<dbReference type="GO" id="GO:0005524">
    <property type="term" value="F:ATP binding"/>
    <property type="evidence" value="ECO:0007669"/>
    <property type="project" value="UniProtKB-UniRule"/>
</dbReference>
<dbReference type="InterPro" id="IPR006204">
    <property type="entry name" value="GHMP_kinase_N_dom"/>
</dbReference>
<comment type="caution">
    <text evidence="12">The sequence shown here is derived from an EMBL/GenBank/DDBJ whole genome shotgun (WGS) entry which is preliminary data.</text>
</comment>
<evidence type="ECO:0000313" key="13">
    <source>
        <dbReference type="Proteomes" id="UP000295164"/>
    </source>
</evidence>
<dbReference type="AlphaFoldDB" id="A0A4R4E306"/>
<dbReference type="SUPFAM" id="SSF54211">
    <property type="entry name" value="Ribosomal protein S5 domain 2-like"/>
    <property type="match status" value="1"/>
</dbReference>
<evidence type="ECO:0000256" key="5">
    <source>
        <dbReference type="ARBA" id="ARBA00022741"/>
    </source>
</evidence>
<dbReference type="InterPro" id="IPR004424">
    <property type="entry name" value="IspE"/>
</dbReference>
<keyword evidence="7 9" id="KW-0067">ATP-binding</keyword>
<evidence type="ECO:0000259" key="11">
    <source>
        <dbReference type="Pfam" id="PF08544"/>
    </source>
</evidence>
<feature type="binding site" evidence="9">
    <location>
        <begin position="94"/>
        <end position="104"/>
    </location>
    <ligand>
        <name>ATP</name>
        <dbReference type="ChEBI" id="CHEBI:30616"/>
    </ligand>
</feature>
<comment type="similarity">
    <text evidence="1 9">Belongs to the GHMP kinase family. IspE subfamily.</text>
</comment>
<dbReference type="GO" id="GO:0050515">
    <property type="term" value="F:4-(cytidine 5'-diphospho)-2-C-methyl-D-erythritol kinase activity"/>
    <property type="evidence" value="ECO:0007669"/>
    <property type="project" value="UniProtKB-UniRule"/>
</dbReference>
<evidence type="ECO:0000256" key="9">
    <source>
        <dbReference type="HAMAP-Rule" id="MF_00061"/>
    </source>
</evidence>
<dbReference type="PIRSF" id="PIRSF010376">
    <property type="entry name" value="IspE"/>
    <property type="match status" value="1"/>
</dbReference>
<dbReference type="InterPro" id="IPR036554">
    <property type="entry name" value="GHMP_kinase_C_sf"/>
</dbReference>
<evidence type="ECO:0000256" key="2">
    <source>
        <dbReference type="ARBA" id="ARBA00012052"/>
    </source>
</evidence>
<dbReference type="Pfam" id="PF00288">
    <property type="entry name" value="GHMP_kinases_N"/>
    <property type="match status" value="1"/>
</dbReference>
<reference evidence="12 13" key="1">
    <citation type="submission" date="2019-03" db="EMBL/GenBank/DDBJ databases">
        <authorList>
            <person name="Kim M.K.M."/>
        </authorList>
    </citation>
    <scope>NUCLEOTIDE SEQUENCE [LARGE SCALE GENOMIC DNA]</scope>
    <source>
        <strain evidence="12 13">17J68-15</strain>
    </source>
</reference>
<dbReference type="Gene3D" id="3.30.230.10">
    <property type="match status" value="1"/>
</dbReference>
<dbReference type="InterPro" id="IPR014721">
    <property type="entry name" value="Ribsml_uS5_D2-typ_fold_subgr"/>
</dbReference>
<dbReference type="OrthoDB" id="9809438at2"/>
<dbReference type="InterPro" id="IPR020568">
    <property type="entry name" value="Ribosomal_Su5_D2-typ_SF"/>
</dbReference>
<keyword evidence="13" id="KW-1185">Reference proteome</keyword>
<comment type="function">
    <text evidence="9">Catalyzes the phosphorylation of the position 2 hydroxy group of 4-diphosphocytidyl-2C-methyl-D-erythritol.</text>
</comment>
<dbReference type="EMBL" id="SKFH01000007">
    <property type="protein sequence ID" value="TCZ73297.1"/>
    <property type="molecule type" value="Genomic_DNA"/>
</dbReference>
<feature type="active site" evidence="9">
    <location>
        <position position="136"/>
    </location>
</feature>
<evidence type="ECO:0000259" key="10">
    <source>
        <dbReference type="Pfam" id="PF00288"/>
    </source>
</evidence>
<sequence>MLLFPNCKINLGLQVRRKRPDGFHDLETVFYPVAVHDALEVVQAPGKGTLHFTGSGRRVTRIPEQNICVKAYGLLQERFPGLPSVRMHLHKVLPSGAGLGGGSADGAYALLALNRKLNLGLTNDDLAALALRLGSDCPFFIYNTAAFARGRGELLEPVPLDLSGYSLLLVHPGLSVPTAEAFRHVRPDDDRPSLRELVQEPLERWQDVLRNDFEASVFSAFPVIRQLKERIRAMGARYTAMSGSGSTVFGIFSAGTLPAPTGFPDTYFVRSVPL</sequence>
<dbReference type="InterPro" id="IPR013750">
    <property type="entry name" value="GHMP_kinase_C_dom"/>
</dbReference>
<accession>A0A4R4E306</accession>
<comment type="pathway">
    <text evidence="9">Isoprenoid biosynthesis; isopentenyl diphosphate biosynthesis via DXP pathway; isopentenyl diphosphate from 1-deoxy-D-xylulose 5-phosphate: step 3/6.</text>
</comment>
<keyword evidence="4 9" id="KW-0808">Transferase</keyword>
<evidence type="ECO:0000256" key="1">
    <source>
        <dbReference type="ARBA" id="ARBA00009684"/>
    </source>
</evidence>
<dbReference type="GO" id="GO:0019288">
    <property type="term" value="P:isopentenyl diphosphate biosynthetic process, methylerythritol 4-phosphate pathway"/>
    <property type="evidence" value="ECO:0007669"/>
    <property type="project" value="UniProtKB-UniRule"/>
</dbReference>
<dbReference type="SUPFAM" id="SSF55060">
    <property type="entry name" value="GHMP Kinase, C-terminal domain"/>
    <property type="match status" value="1"/>
</dbReference>
<evidence type="ECO:0000256" key="8">
    <source>
        <dbReference type="ARBA" id="ARBA00032554"/>
    </source>
</evidence>
<dbReference type="NCBIfam" id="TIGR00154">
    <property type="entry name" value="ispE"/>
    <property type="match status" value="1"/>
</dbReference>
<dbReference type="EC" id="2.7.1.148" evidence="2 9"/>
<dbReference type="GO" id="GO:0016114">
    <property type="term" value="P:terpenoid biosynthetic process"/>
    <property type="evidence" value="ECO:0007669"/>
    <property type="project" value="UniProtKB-UniRule"/>
</dbReference>
<keyword evidence="9" id="KW-0414">Isoprene biosynthesis</keyword>
<evidence type="ECO:0000256" key="6">
    <source>
        <dbReference type="ARBA" id="ARBA00022777"/>
    </source>
</evidence>
<organism evidence="12 13">
    <name type="scientific">Flaviaesturariibacter aridisoli</name>
    <dbReference type="NCBI Taxonomy" id="2545761"/>
    <lineage>
        <taxon>Bacteria</taxon>
        <taxon>Pseudomonadati</taxon>
        <taxon>Bacteroidota</taxon>
        <taxon>Chitinophagia</taxon>
        <taxon>Chitinophagales</taxon>
        <taxon>Chitinophagaceae</taxon>
        <taxon>Flaviaestuariibacter</taxon>
    </lineage>
</organism>